<keyword evidence="1" id="KW-0812">Transmembrane</keyword>
<dbReference type="EMBL" id="BAABCW010000033">
    <property type="protein sequence ID" value="GAA3523119.1"/>
    <property type="molecule type" value="Genomic_DNA"/>
</dbReference>
<protein>
    <submittedName>
        <fullName evidence="2">Uncharacterized protein</fullName>
    </submittedName>
</protein>
<comment type="caution">
    <text evidence="2">The sequence shown here is derived from an EMBL/GenBank/DDBJ whole genome shotgun (WGS) entry which is preliminary data.</text>
</comment>
<organism evidence="2 3">
    <name type="scientific">Aquimarina addita</name>
    <dbReference type="NCBI Taxonomy" id="870485"/>
    <lineage>
        <taxon>Bacteria</taxon>
        <taxon>Pseudomonadati</taxon>
        <taxon>Bacteroidota</taxon>
        <taxon>Flavobacteriia</taxon>
        <taxon>Flavobacteriales</taxon>
        <taxon>Flavobacteriaceae</taxon>
        <taxon>Aquimarina</taxon>
    </lineage>
</organism>
<gene>
    <name evidence="2" type="ORF">GCM10022393_42340</name>
</gene>
<sequence length="166" mass="18679">MNQQEKKYAYQSSWTGIILGLLLFGATAILFLTKAVYNKKGVVINRVIELSEMGATIFYWILFTASLLFVIASIIGIYFKLHQTEFLVLNEESILIPPVGLKRQKTNIKYGDIISLNETKVSNNIILTIKYNGGKRAILSNLLESKSEYQNIKSYIIHKTGSPAIS</sequence>
<evidence type="ECO:0000313" key="3">
    <source>
        <dbReference type="Proteomes" id="UP001500459"/>
    </source>
</evidence>
<feature type="transmembrane region" description="Helical" evidence="1">
    <location>
        <begin position="57"/>
        <end position="79"/>
    </location>
</feature>
<keyword evidence="1" id="KW-0472">Membrane</keyword>
<dbReference type="Proteomes" id="UP001500459">
    <property type="component" value="Unassembled WGS sequence"/>
</dbReference>
<evidence type="ECO:0000313" key="2">
    <source>
        <dbReference type="EMBL" id="GAA3523119.1"/>
    </source>
</evidence>
<reference evidence="3" key="1">
    <citation type="journal article" date="2019" name="Int. J. Syst. Evol. Microbiol.">
        <title>The Global Catalogue of Microorganisms (GCM) 10K type strain sequencing project: providing services to taxonomists for standard genome sequencing and annotation.</title>
        <authorList>
            <consortium name="The Broad Institute Genomics Platform"/>
            <consortium name="The Broad Institute Genome Sequencing Center for Infectious Disease"/>
            <person name="Wu L."/>
            <person name="Ma J."/>
        </authorList>
    </citation>
    <scope>NUCLEOTIDE SEQUENCE [LARGE SCALE GENOMIC DNA]</scope>
    <source>
        <strain evidence="3">JCM 17106</strain>
    </source>
</reference>
<keyword evidence="3" id="KW-1185">Reference proteome</keyword>
<evidence type="ECO:0000256" key="1">
    <source>
        <dbReference type="SAM" id="Phobius"/>
    </source>
</evidence>
<feature type="transmembrane region" description="Helical" evidence="1">
    <location>
        <begin position="12"/>
        <end position="37"/>
    </location>
</feature>
<name>A0ABP6UXY9_9FLAO</name>
<accession>A0ABP6UXY9</accession>
<proteinExistence type="predicted"/>
<keyword evidence="1" id="KW-1133">Transmembrane helix</keyword>
<dbReference type="RefSeq" id="WP_344930903.1">
    <property type="nucleotide sequence ID" value="NZ_BAABCW010000033.1"/>
</dbReference>